<dbReference type="InterPro" id="IPR052156">
    <property type="entry name" value="BCAA_Transport_ATP-bd_LivF"/>
</dbReference>
<keyword evidence="3" id="KW-0547">Nucleotide-binding</keyword>
<evidence type="ECO:0000256" key="1">
    <source>
        <dbReference type="ARBA" id="ARBA00005417"/>
    </source>
</evidence>
<proteinExistence type="inferred from homology"/>
<dbReference type="GO" id="GO:0015658">
    <property type="term" value="F:branched-chain amino acid transmembrane transporter activity"/>
    <property type="evidence" value="ECO:0007669"/>
    <property type="project" value="TreeGrafter"/>
</dbReference>
<dbReference type="AlphaFoldDB" id="A0A6J7RC51"/>
<evidence type="ECO:0000313" key="7">
    <source>
        <dbReference type="EMBL" id="CAB5026198.1"/>
    </source>
</evidence>
<dbReference type="InterPro" id="IPR003439">
    <property type="entry name" value="ABC_transporter-like_ATP-bd"/>
</dbReference>
<comment type="similarity">
    <text evidence="1">Belongs to the ABC transporter superfamily.</text>
</comment>
<accession>A0A6J7RC51</accession>
<keyword evidence="4" id="KW-0067">ATP-binding</keyword>
<feature type="domain" description="ABC transporter" evidence="6">
    <location>
        <begin position="14"/>
        <end position="262"/>
    </location>
</feature>
<dbReference type="GO" id="GO:0015807">
    <property type="term" value="P:L-amino acid transport"/>
    <property type="evidence" value="ECO:0007669"/>
    <property type="project" value="TreeGrafter"/>
</dbReference>
<keyword evidence="2" id="KW-0813">Transport</keyword>
<organism evidence="7">
    <name type="scientific">freshwater metagenome</name>
    <dbReference type="NCBI Taxonomy" id="449393"/>
    <lineage>
        <taxon>unclassified sequences</taxon>
        <taxon>metagenomes</taxon>
        <taxon>ecological metagenomes</taxon>
    </lineage>
</organism>
<evidence type="ECO:0000256" key="2">
    <source>
        <dbReference type="ARBA" id="ARBA00022448"/>
    </source>
</evidence>
<dbReference type="PROSITE" id="PS50893">
    <property type="entry name" value="ABC_TRANSPORTER_2"/>
    <property type="match status" value="1"/>
</dbReference>
<dbReference type="InterPro" id="IPR003593">
    <property type="entry name" value="AAA+_ATPase"/>
</dbReference>
<keyword evidence="5" id="KW-0029">Amino-acid transport</keyword>
<protein>
    <submittedName>
        <fullName evidence="7">Unannotated protein</fullName>
    </submittedName>
</protein>
<dbReference type="SUPFAM" id="SSF52540">
    <property type="entry name" value="P-loop containing nucleoside triphosphate hydrolases"/>
    <property type="match status" value="1"/>
</dbReference>
<evidence type="ECO:0000256" key="4">
    <source>
        <dbReference type="ARBA" id="ARBA00022840"/>
    </source>
</evidence>
<dbReference type="PROSITE" id="PS00211">
    <property type="entry name" value="ABC_TRANSPORTER_1"/>
    <property type="match status" value="1"/>
</dbReference>
<dbReference type="InterPro" id="IPR027417">
    <property type="entry name" value="P-loop_NTPase"/>
</dbReference>
<dbReference type="GO" id="GO:0016887">
    <property type="term" value="F:ATP hydrolysis activity"/>
    <property type="evidence" value="ECO:0007669"/>
    <property type="project" value="InterPro"/>
</dbReference>
<reference evidence="7" key="1">
    <citation type="submission" date="2020-05" db="EMBL/GenBank/DDBJ databases">
        <authorList>
            <person name="Chiriac C."/>
            <person name="Salcher M."/>
            <person name="Ghai R."/>
            <person name="Kavagutti S V."/>
        </authorList>
    </citation>
    <scope>NUCLEOTIDE SEQUENCE</scope>
</reference>
<gene>
    <name evidence="7" type="ORF">UFOPK4071_01524</name>
</gene>
<sequence>MTVTSAGHMSSPVLVAQGLDAGYDGVPVVRGLDLVINQGEVVALLGANGAGKTTTLLTIAGLLPPISGSLTVLGEVAHDEGGRGRRVRRNSLSRTWRRARRGLSLVPEDRGLFPGLTVNEHLRLSKSKTNTASTSNTSNTNNDILDLFPALAPLRTRQAGLLSGGEQQMLAIARALATMPKLLMVDEMSLGLAPIIVERLLPLVRSAAAATGAGVLIVEQHVHMALAVSDRAAVMSRGVITVQGDSRELEERSDILESSYLGEN</sequence>
<name>A0A6J7RC51_9ZZZZ</name>
<evidence type="ECO:0000256" key="3">
    <source>
        <dbReference type="ARBA" id="ARBA00022741"/>
    </source>
</evidence>
<dbReference type="EMBL" id="CAFBPF010000259">
    <property type="protein sequence ID" value="CAB5026198.1"/>
    <property type="molecule type" value="Genomic_DNA"/>
</dbReference>
<dbReference type="GO" id="GO:0005524">
    <property type="term" value="F:ATP binding"/>
    <property type="evidence" value="ECO:0007669"/>
    <property type="project" value="UniProtKB-KW"/>
</dbReference>
<evidence type="ECO:0000256" key="5">
    <source>
        <dbReference type="ARBA" id="ARBA00022970"/>
    </source>
</evidence>
<dbReference type="InterPro" id="IPR017871">
    <property type="entry name" value="ABC_transporter-like_CS"/>
</dbReference>
<dbReference type="Gene3D" id="3.40.50.300">
    <property type="entry name" value="P-loop containing nucleotide triphosphate hydrolases"/>
    <property type="match status" value="1"/>
</dbReference>
<dbReference type="SMART" id="SM00382">
    <property type="entry name" value="AAA"/>
    <property type="match status" value="1"/>
</dbReference>
<dbReference type="PANTHER" id="PTHR43820:SF4">
    <property type="entry name" value="HIGH-AFFINITY BRANCHED-CHAIN AMINO ACID TRANSPORT ATP-BINDING PROTEIN LIVF"/>
    <property type="match status" value="1"/>
</dbReference>
<dbReference type="Pfam" id="PF00005">
    <property type="entry name" value="ABC_tran"/>
    <property type="match status" value="1"/>
</dbReference>
<dbReference type="PANTHER" id="PTHR43820">
    <property type="entry name" value="HIGH-AFFINITY BRANCHED-CHAIN AMINO ACID TRANSPORT ATP-BINDING PROTEIN LIVF"/>
    <property type="match status" value="1"/>
</dbReference>
<evidence type="ECO:0000259" key="6">
    <source>
        <dbReference type="PROSITE" id="PS50893"/>
    </source>
</evidence>